<dbReference type="SUPFAM" id="SSF48508">
    <property type="entry name" value="Nuclear receptor ligand-binding domain"/>
    <property type="match status" value="1"/>
</dbReference>
<keyword evidence="10" id="KW-0010">Activator</keyword>
<dbReference type="GO" id="GO:0043124">
    <property type="term" value="P:negative regulation of canonical NF-kappaB signal transduction"/>
    <property type="evidence" value="ECO:0007669"/>
    <property type="project" value="Ensembl"/>
</dbReference>
<comment type="subunit">
    <text evidence="17">Binds DNA as a homodimer.</text>
</comment>
<dbReference type="GO" id="GO:0050727">
    <property type="term" value="P:regulation of inflammatory response"/>
    <property type="evidence" value="ECO:0007669"/>
    <property type="project" value="Ensembl"/>
</dbReference>
<dbReference type="GO" id="GO:0048146">
    <property type="term" value="P:positive regulation of fibroblast proliferation"/>
    <property type="evidence" value="ECO:0007669"/>
    <property type="project" value="Ensembl"/>
</dbReference>
<dbReference type="PRINTS" id="PR00398">
    <property type="entry name" value="STRDHORMONER"/>
</dbReference>
<evidence type="ECO:0000256" key="12">
    <source>
        <dbReference type="ARBA" id="ARBA00023170"/>
    </source>
</evidence>
<dbReference type="PANTHER" id="PTHR48092">
    <property type="entry name" value="KNIRPS-RELATED PROTEIN-RELATED"/>
    <property type="match status" value="1"/>
</dbReference>
<gene>
    <name evidence="22 23 24 25 26 27" type="primary">Esr1</name>
</gene>
<dbReference type="CTD" id="2099"/>
<keyword evidence="21" id="KW-1185">Reference proteome</keyword>
<dbReference type="GO" id="GO:1902894">
    <property type="term" value="P:negative regulation of miRNA transcription"/>
    <property type="evidence" value="ECO:0007669"/>
    <property type="project" value="Ensembl"/>
</dbReference>
<dbReference type="KEGG" id="mcal:110303039"/>
<dbReference type="CDD" id="cd07171">
    <property type="entry name" value="NR_DBD_ER"/>
    <property type="match status" value="1"/>
</dbReference>
<dbReference type="GO" id="GO:0008209">
    <property type="term" value="P:androgen metabolic process"/>
    <property type="evidence" value="ECO:0007669"/>
    <property type="project" value="Ensembl"/>
</dbReference>
<dbReference type="GO" id="GO:0060523">
    <property type="term" value="P:prostate epithelial cord elongation"/>
    <property type="evidence" value="ECO:0007669"/>
    <property type="project" value="Ensembl"/>
</dbReference>
<organism evidence="21 22">
    <name type="scientific">Mus caroli</name>
    <name type="common">Ryukyu mouse</name>
    <name type="synonym">Ricefield mouse</name>
    <dbReference type="NCBI Taxonomy" id="10089"/>
    <lineage>
        <taxon>Eukaryota</taxon>
        <taxon>Metazoa</taxon>
        <taxon>Chordata</taxon>
        <taxon>Craniata</taxon>
        <taxon>Vertebrata</taxon>
        <taxon>Euteleostomi</taxon>
        <taxon>Mammalia</taxon>
        <taxon>Eutheria</taxon>
        <taxon>Euarchontoglires</taxon>
        <taxon>Glires</taxon>
        <taxon>Rodentia</taxon>
        <taxon>Myomorpha</taxon>
        <taxon>Muroidea</taxon>
        <taxon>Muridae</taxon>
        <taxon>Murinae</taxon>
        <taxon>Mus</taxon>
        <taxon>Mus</taxon>
    </lineage>
</organism>
<dbReference type="GO" id="GO:0071392">
    <property type="term" value="P:cellular response to estradiol stimulus"/>
    <property type="evidence" value="ECO:0007669"/>
    <property type="project" value="Ensembl"/>
</dbReference>
<evidence type="ECO:0000256" key="14">
    <source>
        <dbReference type="ARBA" id="ARBA00031699"/>
    </source>
</evidence>
<evidence type="ECO:0000259" key="19">
    <source>
        <dbReference type="PROSITE" id="PS51030"/>
    </source>
</evidence>
<feature type="domain" description="NR LBD" evidence="20">
    <location>
        <begin position="314"/>
        <end position="550"/>
    </location>
</feature>
<feature type="compositionally biased region" description="Basic and acidic residues" evidence="18">
    <location>
        <begin position="157"/>
        <end position="168"/>
    </location>
</feature>
<dbReference type="GO" id="GO:0001093">
    <property type="term" value="F:TFIIB-class transcription factor binding"/>
    <property type="evidence" value="ECO:0007669"/>
    <property type="project" value="Ensembl"/>
</dbReference>
<evidence type="ECO:0000313" key="22">
    <source>
        <dbReference type="RefSeq" id="XP_021029593.1"/>
    </source>
</evidence>
<reference evidence="22 23" key="1">
    <citation type="submission" date="2025-04" db="UniProtKB">
        <authorList>
            <consortium name="RefSeq"/>
        </authorList>
    </citation>
    <scope>IDENTIFICATION</scope>
</reference>
<dbReference type="GO" id="GO:0060750">
    <property type="term" value="P:epithelial cell proliferation involved in mammary gland duct elongation"/>
    <property type="evidence" value="ECO:0007669"/>
    <property type="project" value="Ensembl"/>
</dbReference>
<dbReference type="GO" id="GO:0051117">
    <property type="term" value="F:ATPase binding"/>
    <property type="evidence" value="ECO:0007669"/>
    <property type="project" value="Ensembl"/>
</dbReference>
<dbReference type="GO" id="GO:0048863">
    <property type="term" value="P:stem cell differentiation"/>
    <property type="evidence" value="ECO:0007669"/>
    <property type="project" value="Ensembl"/>
</dbReference>
<keyword evidence="5" id="KW-0863">Zinc-finger</keyword>
<dbReference type="GO" id="GO:0060065">
    <property type="term" value="P:uterus development"/>
    <property type="evidence" value="ECO:0007669"/>
    <property type="project" value="Ensembl"/>
</dbReference>
<dbReference type="GO" id="GO:0051123">
    <property type="term" value="P:RNA polymerase II preinitiation complex assembly"/>
    <property type="evidence" value="ECO:0007669"/>
    <property type="project" value="Ensembl"/>
</dbReference>
<comment type="subcellular location">
    <subcellularLocation>
        <location evidence="17">Nucleus</location>
    </subcellularLocation>
</comment>
<evidence type="ECO:0000256" key="17">
    <source>
        <dbReference type="PIRNR" id="PIRNR002527"/>
    </source>
</evidence>
<evidence type="ECO:0000256" key="13">
    <source>
        <dbReference type="ARBA" id="ARBA00023242"/>
    </source>
</evidence>
<dbReference type="PROSITE" id="PS51843">
    <property type="entry name" value="NR_LBD"/>
    <property type="match status" value="1"/>
</dbReference>
<dbReference type="GO" id="GO:0008584">
    <property type="term" value="P:male gonad development"/>
    <property type="evidence" value="ECO:0007669"/>
    <property type="project" value="Ensembl"/>
</dbReference>
<evidence type="ECO:0000256" key="16">
    <source>
        <dbReference type="ARBA" id="ARBA00032418"/>
    </source>
</evidence>
<evidence type="ECO:0000256" key="8">
    <source>
        <dbReference type="ARBA" id="ARBA00023121"/>
    </source>
</evidence>
<keyword evidence="4" id="KW-0479">Metal-binding</keyword>
<dbReference type="InterPro" id="IPR001292">
    <property type="entry name" value="Estr_rcpt"/>
</dbReference>
<keyword evidence="3 17" id="KW-0754">Steroid-binding</keyword>
<dbReference type="GO" id="GO:0034121">
    <property type="term" value="P:regulation of toll-like receptor signaling pathway"/>
    <property type="evidence" value="ECO:0007669"/>
    <property type="project" value="Ensembl"/>
</dbReference>
<dbReference type="FunFam" id="1.10.565.10:FF:000010">
    <property type="entry name" value="Estrogen receptor"/>
    <property type="match status" value="1"/>
</dbReference>
<dbReference type="PIRSF" id="PIRSF500101">
    <property type="entry name" value="ER-a"/>
    <property type="match status" value="1"/>
</dbReference>
<evidence type="ECO:0000256" key="10">
    <source>
        <dbReference type="ARBA" id="ARBA00023159"/>
    </source>
</evidence>
<dbReference type="GeneID" id="110303039"/>
<keyword evidence="11 17" id="KW-0804">Transcription</keyword>
<feature type="region of interest" description="Disordered" evidence="18">
    <location>
        <begin position="146"/>
        <end position="175"/>
    </location>
</feature>
<dbReference type="PROSITE" id="PS51030">
    <property type="entry name" value="NUCLEAR_REC_DBD_2"/>
    <property type="match status" value="1"/>
</dbReference>
<dbReference type="Proteomes" id="UP000515126">
    <property type="component" value="Chromosome 10"/>
</dbReference>
<dbReference type="FunFam" id="3.30.50.10:FF:000014">
    <property type="entry name" value="Estrogen receptor beta"/>
    <property type="match status" value="1"/>
</dbReference>
<keyword evidence="9 17" id="KW-0238">DNA-binding</keyword>
<dbReference type="InterPro" id="IPR013088">
    <property type="entry name" value="Znf_NHR/GATA"/>
</dbReference>
<keyword evidence="12 17" id="KW-0675">Receptor</keyword>
<evidence type="ECO:0000256" key="7">
    <source>
        <dbReference type="ARBA" id="ARBA00023015"/>
    </source>
</evidence>
<dbReference type="GO" id="GO:0000791">
    <property type="term" value="C:euchromatin"/>
    <property type="evidence" value="ECO:0007669"/>
    <property type="project" value="Ensembl"/>
</dbReference>
<feature type="domain" description="Nuclear receptor" evidence="19">
    <location>
        <begin position="185"/>
        <end position="260"/>
    </location>
</feature>
<evidence type="ECO:0000256" key="3">
    <source>
        <dbReference type="ARBA" id="ARBA00022665"/>
    </source>
</evidence>
<dbReference type="GO" id="GO:0042802">
    <property type="term" value="F:identical protein binding"/>
    <property type="evidence" value="ECO:0007669"/>
    <property type="project" value="Ensembl"/>
</dbReference>
<dbReference type="SMART" id="SM00430">
    <property type="entry name" value="HOLI"/>
    <property type="match status" value="1"/>
</dbReference>
<evidence type="ECO:0000256" key="6">
    <source>
        <dbReference type="ARBA" id="ARBA00022833"/>
    </source>
</evidence>
<dbReference type="InterPro" id="IPR000536">
    <property type="entry name" value="Nucl_hrmn_rcpt_lig-bd"/>
</dbReference>
<dbReference type="PRINTS" id="PR00543">
    <property type="entry name" value="OESTROGENR"/>
</dbReference>
<dbReference type="RefSeq" id="XP_021029593.1">
    <property type="nucleotide sequence ID" value="XM_021173934.2"/>
</dbReference>
<evidence type="ECO:0000259" key="20">
    <source>
        <dbReference type="PROSITE" id="PS51843"/>
    </source>
</evidence>
<dbReference type="Pfam" id="PF02159">
    <property type="entry name" value="Oest_recep"/>
    <property type="match status" value="1"/>
</dbReference>
<dbReference type="GO" id="GO:0000122">
    <property type="term" value="P:negative regulation of transcription by RNA polymerase II"/>
    <property type="evidence" value="ECO:0007669"/>
    <property type="project" value="Ensembl"/>
</dbReference>
<dbReference type="GO" id="GO:0001547">
    <property type="term" value="P:antral ovarian follicle growth"/>
    <property type="evidence" value="ECO:0007669"/>
    <property type="project" value="Ensembl"/>
</dbReference>
<comment type="similarity">
    <text evidence="1 17">Belongs to the nuclear hormone receptor family. NR3 subfamily.</text>
</comment>
<dbReference type="Gene3D" id="3.30.50.10">
    <property type="entry name" value="Erythroid Transcription Factor GATA-1, subunit A"/>
    <property type="match status" value="1"/>
</dbReference>
<dbReference type="GO" id="GO:0060068">
    <property type="term" value="P:vagina development"/>
    <property type="evidence" value="ECO:0007669"/>
    <property type="project" value="Ensembl"/>
</dbReference>
<dbReference type="PIRSF" id="PIRSF002527">
    <property type="entry name" value="ER-like_NR"/>
    <property type="match status" value="1"/>
</dbReference>
<evidence type="ECO:0000256" key="4">
    <source>
        <dbReference type="ARBA" id="ARBA00022723"/>
    </source>
</evidence>
<dbReference type="GO" id="GO:0005634">
    <property type="term" value="C:nucleus"/>
    <property type="evidence" value="ECO:0007669"/>
    <property type="project" value="UniProtKB-SubCell"/>
</dbReference>
<dbReference type="GO" id="GO:0071889">
    <property type="term" value="F:14-3-3 protein binding"/>
    <property type="evidence" value="ECO:0007669"/>
    <property type="project" value="Ensembl"/>
</dbReference>
<dbReference type="SMART" id="SM00399">
    <property type="entry name" value="ZnF_C4"/>
    <property type="match status" value="1"/>
</dbReference>
<dbReference type="GO" id="GO:0008013">
    <property type="term" value="F:beta-catenin binding"/>
    <property type="evidence" value="ECO:0007669"/>
    <property type="project" value="Ensembl"/>
</dbReference>
<dbReference type="InterPro" id="IPR035500">
    <property type="entry name" value="NHR-like_dom_sf"/>
</dbReference>
<comment type="function">
    <text evidence="17">The steroid hormones and their receptors are involved in the regulation of eukaryotic gene expression and affect cellular proliferation and differentiation in target tissues.</text>
</comment>
<dbReference type="GO" id="GO:0002064">
    <property type="term" value="P:epithelial cell development"/>
    <property type="evidence" value="ECO:0007669"/>
    <property type="project" value="Ensembl"/>
</dbReference>
<dbReference type="CDD" id="cd06949">
    <property type="entry name" value="NR_LBD_ER"/>
    <property type="match status" value="1"/>
</dbReference>
<dbReference type="InterPro" id="IPR001723">
    <property type="entry name" value="Nuclear_hrmn_rcpt"/>
</dbReference>
<accession>A0A6P5QGQ3</accession>
<dbReference type="RefSeq" id="XP_029338393.1">
    <property type="nucleotide sequence ID" value="XM_029482533.1"/>
</dbReference>
<dbReference type="GO" id="GO:0001228">
    <property type="term" value="F:DNA-binding transcription activator activity, RNA polymerase II-specific"/>
    <property type="evidence" value="ECO:0007669"/>
    <property type="project" value="Ensembl"/>
</dbReference>
<evidence type="ECO:0000313" key="23">
    <source>
        <dbReference type="RefSeq" id="XP_021029595.1"/>
    </source>
</evidence>
<dbReference type="GO" id="GO:0010629">
    <property type="term" value="P:negative regulation of gene expression"/>
    <property type="evidence" value="ECO:0007669"/>
    <property type="project" value="Ensembl"/>
</dbReference>
<dbReference type="RefSeq" id="XP_029338394.1">
    <property type="nucleotide sequence ID" value="XM_029482534.1"/>
</dbReference>
<dbReference type="PRINTS" id="PR00047">
    <property type="entry name" value="STROIDFINGER"/>
</dbReference>
<dbReference type="GO" id="GO:0060687">
    <property type="term" value="P:regulation of branching involved in prostate gland morphogenesis"/>
    <property type="evidence" value="ECO:0007669"/>
    <property type="project" value="Ensembl"/>
</dbReference>
<protein>
    <recommendedName>
        <fullName evidence="2 17">Estrogen receptor</fullName>
        <shortName evidence="17">ER</shortName>
    </recommendedName>
    <alternativeName>
        <fullName evidence="15 17">ER-alpha</fullName>
    </alternativeName>
    <alternativeName>
        <fullName evidence="14 17">Estradiol receptor</fullName>
    </alternativeName>
    <alternativeName>
        <fullName evidence="16 17">Nuclear receptor subfamily 3 group A member 1</fullName>
    </alternativeName>
</protein>
<dbReference type="GO" id="GO:0003682">
    <property type="term" value="F:chromatin binding"/>
    <property type="evidence" value="ECO:0007669"/>
    <property type="project" value="Ensembl"/>
</dbReference>
<dbReference type="SUPFAM" id="SSF57716">
    <property type="entry name" value="Glucocorticoid receptor-like (DNA-binding domain)"/>
    <property type="match status" value="1"/>
</dbReference>
<dbReference type="InterPro" id="IPR050200">
    <property type="entry name" value="Nuclear_hormone_rcpt_NR3"/>
</dbReference>
<dbReference type="Pfam" id="PF00105">
    <property type="entry name" value="zf-C4"/>
    <property type="match status" value="1"/>
</dbReference>
<sequence length="598" mass="66917">MTMTLHTKASGMALLHQIQGNELEPLNRPQLKMPMERALGEVYVDNSKPTVFNYPEGAAYEFNAAAAAAAASAPVYSQSGIAYGPGSEAAAFSANSLGAFPQLNSVSPSPLMLLHPPPQLSPFLHPHGQQVPYYLENEPSAYAVRDTGPPAFYRSNPDNRRQNGRERLSSSNEKGNMVMESAKETRYCAVCNDYASGYHYGVWSCEGCKAFFKRSIQGHNDYMCPATNQCTIDKNRRKSCQACRLRKCYEVGMMKGGIRKDRRGGRMLKHKRQRDDLEGRNEMGASGDIRAANLWPSPLVIKHTKKNSPALSLTADQMVSALLDAEPPLIYSEYDPSRPFSEASMMGLLTNLADRELVHMINWAKRVPGFGDLNLHDQVHLLECAWLEILMIGLVWRSMEHPGKLLFAPNLLLDRNQGKCVEGMVEIFDMLLATSSRFRMMNLQGEEFVCLKSIILLNSGVYTFLSSTLKSLEEKDHIHRVLDKITDTLIHLMAKAGLTLQQQHRRLAQLLLILSHIRHMSNKGMEHLYNMKCKNVVPLYDLLLEMLDAHRLHAPASRMGVPPEEPSQNQLATTSSTSAHSLQTYYIPPEAESFPNTI</sequence>
<dbReference type="RefSeq" id="XP_021029595.1">
    <property type="nucleotide sequence ID" value="XM_021173936.2"/>
</dbReference>
<evidence type="ECO:0000256" key="1">
    <source>
        <dbReference type="ARBA" id="ARBA00005413"/>
    </source>
</evidence>
<dbReference type="GO" id="GO:0071391">
    <property type="term" value="P:cellular response to estrogen stimulus"/>
    <property type="evidence" value="ECO:0007669"/>
    <property type="project" value="Ensembl"/>
</dbReference>
<dbReference type="AlphaFoldDB" id="A0A6P5QGQ3"/>
<dbReference type="InterPro" id="IPR024736">
    <property type="entry name" value="Oestrogen-typ_rcpt_final_C_dom"/>
</dbReference>
<evidence type="ECO:0000256" key="15">
    <source>
        <dbReference type="ARBA" id="ARBA00031973"/>
    </source>
</evidence>
<dbReference type="PROSITE" id="PS00031">
    <property type="entry name" value="NUCLEAR_REC_DBD_1"/>
    <property type="match status" value="1"/>
</dbReference>
<dbReference type="GO" id="GO:0034056">
    <property type="term" value="F:estrogen response element binding"/>
    <property type="evidence" value="ECO:0007669"/>
    <property type="project" value="Ensembl"/>
</dbReference>
<dbReference type="GO" id="GO:0001222">
    <property type="term" value="F:transcription corepressor binding"/>
    <property type="evidence" value="ECO:0007669"/>
    <property type="project" value="Ensembl"/>
</dbReference>
<dbReference type="GO" id="GO:0005737">
    <property type="term" value="C:cytoplasm"/>
    <property type="evidence" value="ECO:0007669"/>
    <property type="project" value="Ensembl"/>
</dbReference>
<dbReference type="GO" id="GO:0005886">
    <property type="term" value="C:plasma membrane"/>
    <property type="evidence" value="ECO:0007669"/>
    <property type="project" value="Ensembl"/>
</dbReference>
<dbReference type="GO" id="GO:0017025">
    <property type="term" value="F:TBP-class protein binding"/>
    <property type="evidence" value="ECO:0007669"/>
    <property type="project" value="Ensembl"/>
</dbReference>
<dbReference type="RefSeq" id="XP_029338395.1">
    <property type="nucleotide sequence ID" value="XM_029482535.1"/>
</dbReference>
<keyword evidence="13 17" id="KW-0539">Nucleus</keyword>
<dbReference type="GO" id="GO:0008270">
    <property type="term" value="F:zinc ion binding"/>
    <property type="evidence" value="ECO:0007669"/>
    <property type="project" value="UniProtKB-KW"/>
</dbReference>
<dbReference type="GO" id="GO:0060527">
    <property type="term" value="P:prostate epithelial cord arborization involved in prostate glandular acinus morphogenesis"/>
    <property type="evidence" value="ECO:0007669"/>
    <property type="project" value="Ensembl"/>
</dbReference>
<feature type="region of interest" description="Disordered" evidence="18">
    <location>
        <begin position="556"/>
        <end position="580"/>
    </location>
</feature>
<keyword evidence="6" id="KW-0862">Zinc</keyword>
<dbReference type="GO" id="GO:0048144">
    <property type="term" value="P:fibroblast proliferation"/>
    <property type="evidence" value="ECO:0007669"/>
    <property type="project" value="Ensembl"/>
</dbReference>
<keyword evidence="8 17" id="KW-0446">Lipid-binding</keyword>
<dbReference type="GO" id="GO:0060745">
    <property type="term" value="P:mammary gland branching involved in pregnancy"/>
    <property type="evidence" value="ECO:0007669"/>
    <property type="project" value="Ensembl"/>
</dbReference>
<evidence type="ECO:0000313" key="24">
    <source>
        <dbReference type="RefSeq" id="XP_029338392.1"/>
    </source>
</evidence>
<dbReference type="GO" id="GO:0030331">
    <property type="term" value="F:nuclear estrogen receptor binding"/>
    <property type="evidence" value="ECO:0007669"/>
    <property type="project" value="Ensembl"/>
</dbReference>
<keyword evidence="7 17" id="KW-0805">Transcription regulation</keyword>
<dbReference type="GO" id="GO:0071168">
    <property type="term" value="P:protein localization to chromatin"/>
    <property type="evidence" value="ECO:0007669"/>
    <property type="project" value="Ensembl"/>
</dbReference>
<proteinExistence type="inferred from homology"/>
<dbReference type="GO" id="GO:0005667">
    <property type="term" value="C:transcription regulator complex"/>
    <property type="evidence" value="ECO:0007669"/>
    <property type="project" value="Ensembl"/>
</dbReference>
<dbReference type="RefSeq" id="XP_029338392.1">
    <property type="nucleotide sequence ID" value="XM_029482532.1"/>
</dbReference>
<dbReference type="GO" id="GO:0001223">
    <property type="term" value="F:transcription coactivator binding"/>
    <property type="evidence" value="ECO:0007669"/>
    <property type="project" value="Ensembl"/>
</dbReference>
<dbReference type="GO" id="GO:0005496">
    <property type="term" value="F:steroid binding"/>
    <property type="evidence" value="ECO:0007669"/>
    <property type="project" value="UniProtKB-KW"/>
</dbReference>
<evidence type="ECO:0000256" key="11">
    <source>
        <dbReference type="ARBA" id="ARBA00023163"/>
    </source>
</evidence>
<evidence type="ECO:0000256" key="2">
    <source>
        <dbReference type="ARBA" id="ARBA00015934"/>
    </source>
</evidence>
<dbReference type="GO" id="GO:1904035">
    <property type="term" value="P:regulation of epithelial cell apoptotic process"/>
    <property type="evidence" value="ECO:0007669"/>
    <property type="project" value="Ensembl"/>
</dbReference>
<name>A0A6P5QGQ3_MUSCR</name>
<evidence type="ECO:0000313" key="21">
    <source>
        <dbReference type="Proteomes" id="UP000515126"/>
    </source>
</evidence>
<evidence type="ECO:0000313" key="27">
    <source>
        <dbReference type="RefSeq" id="XP_029338395.1"/>
    </source>
</evidence>
<dbReference type="InterPro" id="IPR001628">
    <property type="entry name" value="Znf_hrmn_rcpt"/>
</dbReference>
<dbReference type="InterPro" id="IPR046944">
    <property type="entry name" value="Estr_rcpt_N"/>
</dbReference>
<dbReference type="GO" id="GO:0060749">
    <property type="term" value="P:mammary gland alveolus development"/>
    <property type="evidence" value="ECO:0007669"/>
    <property type="project" value="Ensembl"/>
</dbReference>
<dbReference type="Pfam" id="PF12743">
    <property type="entry name" value="ESR1_C"/>
    <property type="match status" value="1"/>
</dbReference>
<evidence type="ECO:0000256" key="9">
    <source>
        <dbReference type="ARBA" id="ARBA00023125"/>
    </source>
</evidence>
<dbReference type="GO" id="GO:0030520">
    <property type="term" value="P:estrogen receptor signaling pathway"/>
    <property type="evidence" value="ECO:0007669"/>
    <property type="project" value="Ensembl"/>
</dbReference>
<dbReference type="InterPro" id="IPR024178">
    <property type="entry name" value="Est_rcpt/est-rel_rcp"/>
</dbReference>
<evidence type="ECO:0000313" key="25">
    <source>
        <dbReference type="RefSeq" id="XP_029338393.1"/>
    </source>
</evidence>
<evidence type="ECO:0000256" key="18">
    <source>
        <dbReference type="SAM" id="MobiDB-lite"/>
    </source>
</evidence>
<dbReference type="Gene3D" id="1.10.565.10">
    <property type="entry name" value="Retinoid X Receptor"/>
    <property type="match status" value="1"/>
</dbReference>
<evidence type="ECO:0000313" key="26">
    <source>
        <dbReference type="RefSeq" id="XP_029338394.1"/>
    </source>
</evidence>
<dbReference type="GO" id="GO:0030284">
    <property type="term" value="F:nuclear estrogen receptor activity"/>
    <property type="evidence" value="ECO:0007669"/>
    <property type="project" value="Ensembl"/>
</dbReference>
<feature type="compositionally biased region" description="Low complexity" evidence="18">
    <location>
        <begin position="570"/>
        <end position="580"/>
    </location>
</feature>
<dbReference type="GO" id="GO:0019901">
    <property type="term" value="F:protein kinase binding"/>
    <property type="evidence" value="ECO:0007669"/>
    <property type="project" value="Ensembl"/>
</dbReference>
<evidence type="ECO:0000256" key="5">
    <source>
        <dbReference type="ARBA" id="ARBA00022771"/>
    </source>
</evidence>
<dbReference type="Pfam" id="PF00104">
    <property type="entry name" value="Hormone_recep"/>
    <property type="match status" value="1"/>
</dbReference>